<dbReference type="RefSeq" id="WP_306709939.1">
    <property type="nucleotide sequence ID" value="NZ_JAUJFI010000140.1"/>
</dbReference>
<dbReference type="PANTHER" id="PTHR33279">
    <property type="entry name" value="SULFUR CARRIER PROTEIN YEDF-RELATED"/>
    <property type="match status" value="1"/>
</dbReference>
<feature type="domain" description="UPF0033" evidence="2">
    <location>
        <begin position="8"/>
        <end position="32"/>
    </location>
</feature>
<dbReference type="Gene3D" id="3.30.110.40">
    <property type="entry name" value="TusA-like domain"/>
    <property type="match status" value="1"/>
</dbReference>
<comment type="similarity">
    <text evidence="1">Belongs to the sulfur carrier protein TusA family.</text>
</comment>
<evidence type="ECO:0000313" key="3">
    <source>
        <dbReference type="EMBL" id="MDQ2105414.1"/>
    </source>
</evidence>
<dbReference type="InterPro" id="IPR036868">
    <property type="entry name" value="TusA-like_sf"/>
</dbReference>
<gene>
    <name evidence="3" type="ORF">QSG27_22135</name>
</gene>
<organism evidence="3 4">
    <name type="scientific">Azospirillum isscasi</name>
    <dbReference type="NCBI Taxonomy" id="3053926"/>
    <lineage>
        <taxon>Bacteria</taxon>
        <taxon>Pseudomonadati</taxon>
        <taxon>Pseudomonadota</taxon>
        <taxon>Alphaproteobacteria</taxon>
        <taxon>Rhodospirillales</taxon>
        <taxon>Azospirillaceae</taxon>
        <taxon>Azospirillum</taxon>
    </lineage>
</organism>
<dbReference type="EMBL" id="JAUJFI010000140">
    <property type="protein sequence ID" value="MDQ2105414.1"/>
    <property type="molecule type" value="Genomic_DNA"/>
</dbReference>
<name>A0ABU0WRI9_9PROT</name>
<comment type="caution">
    <text evidence="3">The sequence shown here is derived from an EMBL/GenBank/DDBJ whole genome shotgun (WGS) entry which is preliminary data.</text>
</comment>
<evidence type="ECO:0000256" key="1">
    <source>
        <dbReference type="ARBA" id="ARBA00008984"/>
    </source>
</evidence>
<dbReference type="PANTHER" id="PTHR33279:SF6">
    <property type="entry name" value="SULFUR CARRIER PROTEIN YEDF-RELATED"/>
    <property type="match status" value="1"/>
</dbReference>
<proteinExistence type="inferred from homology"/>
<keyword evidence="4" id="KW-1185">Reference proteome</keyword>
<dbReference type="Proteomes" id="UP001227317">
    <property type="component" value="Unassembled WGS sequence"/>
</dbReference>
<evidence type="ECO:0000313" key="4">
    <source>
        <dbReference type="Proteomes" id="UP001227317"/>
    </source>
</evidence>
<dbReference type="SUPFAM" id="SSF64307">
    <property type="entry name" value="SirA-like"/>
    <property type="match status" value="1"/>
</dbReference>
<dbReference type="InterPro" id="IPR001455">
    <property type="entry name" value="TusA-like"/>
</dbReference>
<dbReference type="CDD" id="cd00291">
    <property type="entry name" value="SirA_YedF_YeeD"/>
    <property type="match status" value="1"/>
</dbReference>
<reference evidence="3 4" key="1">
    <citation type="submission" date="2023-06" db="EMBL/GenBank/DDBJ databases">
        <title>Azospirillum isscasensis sp.nov, a bacterium isolated from rhizosphere soil of rice.</title>
        <authorList>
            <person name="Wang H."/>
        </authorList>
    </citation>
    <scope>NUCLEOTIDE SEQUENCE [LARGE SCALE GENOMIC DNA]</scope>
    <source>
        <strain evidence="3 4">C340-1</strain>
    </source>
</reference>
<dbReference type="PROSITE" id="PS01148">
    <property type="entry name" value="UPF0033"/>
    <property type="match status" value="1"/>
</dbReference>
<accession>A0ABU0WRI9</accession>
<sequence>MSVAAKELDVKGLHCPLPILRTRALLDRMAEGEEVIVYATDPASIIDFKHFCNTTDNVLLAHETRGEVFVYHIRRGVSAA</sequence>
<dbReference type="Pfam" id="PF01206">
    <property type="entry name" value="TusA"/>
    <property type="match status" value="1"/>
</dbReference>
<evidence type="ECO:0000259" key="2">
    <source>
        <dbReference type="PROSITE" id="PS01148"/>
    </source>
</evidence>
<protein>
    <submittedName>
        <fullName evidence="3">Sulfurtransferase TusA family protein</fullName>
    </submittedName>
</protein>